<evidence type="ECO:0000256" key="2">
    <source>
        <dbReference type="ARBA" id="ARBA00005896"/>
    </source>
</evidence>
<evidence type="ECO:0000313" key="9">
    <source>
        <dbReference type="EMBL" id="KAL2075131.1"/>
    </source>
</evidence>
<evidence type="ECO:0000256" key="6">
    <source>
        <dbReference type="ARBA" id="ARBA00023004"/>
    </source>
</evidence>
<name>A0ABR4CZ51_9HELO</name>
<reference evidence="9 10" key="1">
    <citation type="journal article" date="2024" name="Commun. Biol.">
        <title>Comparative genomic analysis of thermophilic fungi reveals convergent evolutionary adaptations and gene losses.</title>
        <authorList>
            <person name="Steindorff A.S."/>
            <person name="Aguilar-Pontes M.V."/>
            <person name="Robinson A.J."/>
            <person name="Andreopoulos B."/>
            <person name="LaButti K."/>
            <person name="Kuo A."/>
            <person name="Mondo S."/>
            <person name="Riley R."/>
            <person name="Otillar R."/>
            <person name="Haridas S."/>
            <person name="Lipzen A."/>
            <person name="Grimwood J."/>
            <person name="Schmutz J."/>
            <person name="Clum A."/>
            <person name="Reid I.D."/>
            <person name="Moisan M.C."/>
            <person name="Butler G."/>
            <person name="Nguyen T.T.M."/>
            <person name="Dewar K."/>
            <person name="Conant G."/>
            <person name="Drula E."/>
            <person name="Henrissat B."/>
            <person name="Hansel C."/>
            <person name="Singer S."/>
            <person name="Hutchinson M.I."/>
            <person name="de Vries R.P."/>
            <person name="Natvig D.O."/>
            <person name="Powell A.J."/>
            <person name="Tsang A."/>
            <person name="Grigoriev I.V."/>
        </authorList>
    </citation>
    <scope>NUCLEOTIDE SEQUENCE [LARGE SCALE GENOMIC DNA]</scope>
    <source>
        <strain evidence="9 10">CBS 494.80</strain>
    </source>
</reference>
<gene>
    <name evidence="9" type="ORF">VTL71DRAFT_73</name>
</gene>
<evidence type="ECO:0000256" key="1">
    <source>
        <dbReference type="ARBA" id="ARBA00001954"/>
    </source>
</evidence>
<keyword evidence="5" id="KW-0560">Oxidoreductase</keyword>
<protein>
    <recommendedName>
        <fullName evidence="8">TauD/TfdA-like domain-containing protein</fullName>
    </recommendedName>
</protein>
<feature type="compositionally biased region" description="Basic and acidic residues" evidence="7">
    <location>
        <begin position="18"/>
        <end position="29"/>
    </location>
</feature>
<keyword evidence="3" id="KW-0479">Metal-binding</keyword>
<dbReference type="SUPFAM" id="SSF51197">
    <property type="entry name" value="Clavaminate synthase-like"/>
    <property type="match status" value="1"/>
</dbReference>
<keyword evidence="4" id="KW-0223">Dioxygenase</keyword>
<accession>A0ABR4CZ51</accession>
<feature type="domain" description="TauD/TfdA-like" evidence="8">
    <location>
        <begin position="47"/>
        <end position="350"/>
    </location>
</feature>
<proteinExistence type="inferred from homology"/>
<feature type="region of interest" description="Disordered" evidence="7">
    <location>
        <begin position="1"/>
        <end position="33"/>
    </location>
</feature>
<dbReference type="Proteomes" id="UP001595075">
    <property type="component" value="Unassembled WGS sequence"/>
</dbReference>
<comment type="cofactor">
    <cofactor evidence="1">
        <name>Fe(2+)</name>
        <dbReference type="ChEBI" id="CHEBI:29033"/>
    </cofactor>
</comment>
<dbReference type="PANTHER" id="PTHR30468:SF10">
    <property type="entry name" value="TAUD_TFDA-LIKE DOMAIN-CONTAINING PROTEIN"/>
    <property type="match status" value="1"/>
</dbReference>
<dbReference type="InterPro" id="IPR051323">
    <property type="entry name" value="AtsK-like"/>
</dbReference>
<dbReference type="PANTHER" id="PTHR30468">
    <property type="entry name" value="ALPHA-KETOGLUTARATE-DEPENDENT SULFONATE DIOXYGENASE"/>
    <property type="match status" value="1"/>
</dbReference>
<comment type="caution">
    <text evidence="9">The sequence shown here is derived from an EMBL/GenBank/DDBJ whole genome shotgun (WGS) entry which is preliminary data.</text>
</comment>
<evidence type="ECO:0000256" key="3">
    <source>
        <dbReference type="ARBA" id="ARBA00022723"/>
    </source>
</evidence>
<evidence type="ECO:0000313" key="10">
    <source>
        <dbReference type="Proteomes" id="UP001595075"/>
    </source>
</evidence>
<dbReference type="InterPro" id="IPR003819">
    <property type="entry name" value="TauD/TfdA-like"/>
</dbReference>
<dbReference type="Gene3D" id="3.60.130.10">
    <property type="entry name" value="Clavaminate synthase-like"/>
    <property type="match status" value="1"/>
</dbReference>
<keyword evidence="6" id="KW-0408">Iron</keyword>
<dbReference type="InterPro" id="IPR042098">
    <property type="entry name" value="TauD-like_sf"/>
</dbReference>
<comment type="similarity">
    <text evidence="2">Belongs to the TfdA dioxygenase family.</text>
</comment>
<organism evidence="9 10">
    <name type="scientific">Oculimacula yallundae</name>
    <dbReference type="NCBI Taxonomy" id="86028"/>
    <lineage>
        <taxon>Eukaryota</taxon>
        <taxon>Fungi</taxon>
        <taxon>Dikarya</taxon>
        <taxon>Ascomycota</taxon>
        <taxon>Pezizomycotina</taxon>
        <taxon>Leotiomycetes</taxon>
        <taxon>Helotiales</taxon>
        <taxon>Ploettnerulaceae</taxon>
        <taxon>Oculimacula</taxon>
    </lineage>
</organism>
<keyword evidence="10" id="KW-1185">Reference proteome</keyword>
<sequence length="401" mass="44526">MAPSAVDIPVGSPPIPKVELDHNSDDFKSRNAGPLKKTGVLDSAFEFEDVTPTIGREYPKTRIVEDLLQAEDADELIRDLAITISERGVVFFRAQDSLTDDLQKELILRLGALTGRPLSSTVHIHPTLNSTNEFGVSDAEISTISSHRRKKLYFTPERASLRKNTRSTEASWHSDIQFEEVPADYTSLRLVELPENGGDTLWASGYDIYDRFSAPYQKFFDSLTATYSGEGFLKAVAAGRAQLFTGSRGSPLNTGGKLQAVHPLVRTNPVTGWKSIFTVGNFPKFINELDPEESDELLKKFYSLLLDNHDLQVRFKWRNKNDIAIWDNRSVFHSATFDYDGLGERSGHRVVGIGEKPYFDPKSKSKAQALAEEAATKEAADGVVVEKGVDVKVSDVKEVTV</sequence>
<evidence type="ECO:0000256" key="5">
    <source>
        <dbReference type="ARBA" id="ARBA00023002"/>
    </source>
</evidence>
<evidence type="ECO:0000259" key="8">
    <source>
        <dbReference type="Pfam" id="PF02668"/>
    </source>
</evidence>
<evidence type="ECO:0000256" key="4">
    <source>
        <dbReference type="ARBA" id="ARBA00022964"/>
    </source>
</evidence>
<dbReference type="Pfam" id="PF02668">
    <property type="entry name" value="TauD"/>
    <property type="match status" value="1"/>
</dbReference>
<dbReference type="EMBL" id="JAZHXI010000001">
    <property type="protein sequence ID" value="KAL2075131.1"/>
    <property type="molecule type" value="Genomic_DNA"/>
</dbReference>
<evidence type="ECO:0000256" key="7">
    <source>
        <dbReference type="SAM" id="MobiDB-lite"/>
    </source>
</evidence>